<evidence type="ECO:0000259" key="1">
    <source>
        <dbReference type="PROSITE" id="PS00028"/>
    </source>
</evidence>
<accession>A0ABP1QK51</accession>
<dbReference type="Proteomes" id="UP001642540">
    <property type="component" value="Unassembled WGS sequence"/>
</dbReference>
<keyword evidence="3" id="KW-1185">Reference proteome</keyword>
<name>A0ABP1QK51_9HEXA</name>
<organism evidence="2 3">
    <name type="scientific">Orchesella dallaii</name>
    <dbReference type="NCBI Taxonomy" id="48710"/>
    <lineage>
        <taxon>Eukaryota</taxon>
        <taxon>Metazoa</taxon>
        <taxon>Ecdysozoa</taxon>
        <taxon>Arthropoda</taxon>
        <taxon>Hexapoda</taxon>
        <taxon>Collembola</taxon>
        <taxon>Entomobryomorpha</taxon>
        <taxon>Entomobryoidea</taxon>
        <taxon>Orchesellidae</taxon>
        <taxon>Orchesellinae</taxon>
        <taxon>Orchesella</taxon>
    </lineage>
</organism>
<dbReference type="InterPro" id="IPR013087">
    <property type="entry name" value="Znf_C2H2_type"/>
</dbReference>
<dbReference type="EMBL" id="CAXLJM020000036">
    <property type="protein sequence ID" value="CAL8106277.1"/>
    <property type="molecule type" value="Genomic_DNA"/>
</dbReference>
<gene>
    <name evidence="2" type="ORF">ODALV1_LOCUS12329</name>
</gene>
<evidence type="ECO:0000313" key="3">
    <source>
        <dbReference type="Proteomes" id="UP001642540"/>
    </source>
</evidence>
<proteinExistence type="predicted"/>
<feature type="domain" description="C2H2-type" evidence="1">
    <location>
        <begin position="23"/>
        <end position="46"/>
    </location>
</feature>
<reference evidence="2 3" key="1">
    <citation type="submission" date="2024-08" db="EMBL/GenBank/DDBJ databases">
        <authorList>
            <person name="Cucini C."/>
            <person name="Frati F."/>
        </authorList>
    </citation>
    <scope>NUCLEOTIDE SEQUENCE [LARGE SCALE GENOMIC DNA]</scope>
</reference>
<protein>
    <recommendedName>
        <fullName evidence="1">C2H2-type domain-containing protein</fullName>
    </recommendedName>
</protein>
<evidence type="ECO:0000313" key="2">
    <source>
        <dbReference type="EMBL" id="CAL8106277.1"/>
    </source>
</evidence>
<dbReference type="PROSITE" id="PS00028">
    <property type="entry name" value="ZINC_FINGER_C2H2_1"/>
    <property type="match status" value="1"/>
</dbReference>
<sequence>MFTNNASPPTLIPLKLVDLWNSCVKKRCPQCFYSVPLLQKHFAESHPDEKFVLHLNLPPGAMQGRIFFKKGYSNLNSESVAGADVISKFADTPLVEGKFY</sequence>
<comment type="caution">
    <text evidence="2">The sequence shown here is derived from an EMBL/GenBank/DDBJ whole genome shotgun (WGS) entry which is preliminary data.</text>
</comment>